<dbReference type="GO" id="GO:0016747">
    <property type="term" value="F:acyltransferase activity, transferring groups other than amino-acyl groups"/>
    <property type="evidence" value="ECO:0007669"/>
    <property type="project" value="InterPro"/>
</dbReference>
<dbReference type="InterPro" id="IPR000182">
    <property type="entry name" value="GNAT_dom"/>
</dbReference>
<dbReference type="STRING" id="225345.CLCHR_43510"/>
<gene>
    <name evidence="2" type="ORF">CLCHR_43510</name>
</gene>
<protein>
    <recommendedName>
        <fullName evidence="1">N-acetyltransferase domain-containing protein</fullName>
    </recommendedName>
</protein>
<proteinExistence type="predicted"/>
<dbReference type="EMBL" id="MZGT01000092">
    <property type="protein sequence ID" value="OPJ57565.1"/>
    <property type="molecule type" value="Genomic_DNA"/>
</dbReference>
<reference evidence="2 3" key="1">
    <citation type="submission" date="2017-03" db="EMBL/GenBank/DDBJ databases">
        <title>Genome sequence of Clostridium chromiireducens DSM 23318.</title>
        <authorList>
            <person name="Poehlein A."/>
            <person name="Daniel R."/>
        </authorList>
    </citation>
    <scope>NUCLEOTIDE SEQUENCE [LARGE SCALE GENOMIC DNA]</scope>
    <source>
        <strain evidence="2 3">DSM 23318</strain>
    </source>
</reference>
<dbReference type="SUPFAM" id="SSF55729">
    <property type="entry name" value="Acyl-CoA N-acyltransferases (Nat)"/>
    <property type="match status" value="1"/>
</dbReference>
<evidence type="ECO:0000313" key="3">
    <source>
        <dbReference type="Proteomes" id="UP000191056"/>
    </source>
</evidence>
<comment type="caution">
    <text evidence="2">The sequence shown here is derived from an EMBL/GenBank/DDBJ whole genome shotgun (WGS) entry which is preliminary data.</text>
</comment>
<dbReference type="Proteomes" id="UP000191056">
    <property type="component" value="Unassembled WGS sequence"/>
</dbReference>
<dbReference type="Pfam" id="PF00583">
    <property type="entry name" value="Acetyltransf_1"/>
    <property type="match status" value="1"/>
</dbReference>
<dbReference type="OrthoDB" id="8750087at2"/>
<evidence type="ECO:0000259" key="1">
    <source>
        <dbReference type="PROSITE" id="PS51186"/>
    </source>
</evidence>
<dbReference type="PROSITE" id="PS51186">
    <property type="entry name" value="GNAT"/>
    <property type="match status" value="1"/>
</dbReference>
<dbReference type="RefSeq" id="WP_079441967.1">
    <property type="nucleotide sequence ID" value="NZ_MZGT01000092.1"/>
</dbReference>
<dbReference type="AlphaFoldDB" id="A0A1V4ID50"/>
<evidence type="ECO:0000313" key="2">
    <source>
        <dbReference type="EMBL" id="OPJ57565.1"/>
    </source>
</evidence>
<feature type="domain" description="N-acetyltransferase" evidence="1">
    <location>
        <begin position="21"/>
        <end position="183"/>
    </location>
</feature>
<name>A0A1V4ID50_9CLOT</name>
<sequence>MNKIILNRKDGRQIEAQLKELDLTYINKIMDFQKIIYNGLEDKNHYACSEKEEFEETIKSKGKIIGCLSMNEDELIAIGVYIEYGYEEHNYGYDVNIKKEELLEIGQIESTLVKQEYRGNSLQKIMCESLEDIGIRREMNYICATVAPENIYSLNTFKKLGYNIITEKLKYGGLNRYVLMKNL</sequence>
<keyword evidence="3" id="KW-1185">Reference proteome</keyword>
<accession>A0A1V4ID50</accession>
<organism evidence="2 3">
    <name type="scientific">Clostridium chromiireducens</name>
    <dbReference type="NCBI Taxonomy" id="225345"/>
    <lineage>
        <taxon>Bacteria</taxon>
        <taxon>Bacillati</taxon>
        <taxon>Bacillota</taxon>
        <taxon>Clostridia</taxon>
        <taxon>Eubacteriales</taxon>
        <taxon>Clostridiaceae</taxon>
        <taxon>Clostridium</taxon>
    </lineage>
</organism>
<dbReference type="InterPro" id="IPR016181">
    <property type="entry name" value="Acyl_CoA_acyltransferase"/>
</dbReference>
<dbReference type="Gene3D" id="3.40.630.30">
    <property type="match status" value="1"/>
</dbReference>